<gene>
    <name evidence="2" type="ORF">NEZAVI_LOCUS4480</name>
</gene>
<dbReference type="Proteomes" id="UP001152798">
    <property type="component" value="Chromosome 2"/>
</dbReference>
<protein>
    <submittedName>
        <fullName evidence="2">Uncharacterized protein</fullName>
    </submittedName>
</protein>
<evidence type="ECO:0000256" key="1">
    <source>
        <dbReference type="SAM" id="MobiDB-lite"/>
    </source>
</evidence>
<evidence type="ECO:0000313" key="3">
    <source>
        <dbReference type="Proteomes" id="UP001152798"/>
    </source>
</evidence>
<accession>A0A9P0H393</accession>
<keyword evidence="3" id="KW-1185">Reference proteome</keyword>
<feature type="compositionally biased region" description="Low complexity" evidence="1">
    <location>
        <begin position="10"/>
        <end position="20"/>
    </location>
</feature>
<proteinExistence type="predicted"/>
<organism evidence="2 3">
    <name type="scientific">Nezara viridula</name>
    <name type="common">Southern green stink bug</name>
    <name type="synonym">Cimex viridulus</name>
    <dbReference type="NCBI Taxonomy" id="85310"/>
    <lineage>
        <taxon>Eukaryota</taxon>
        <taxon>Metazoa</taxon>
        <taxon>Ecdysozoa</taxon>
        <taxon>Arthropoda</taxon>
        <taxon>Hexapoda</taxon>
        <taxon>Insecta</taxon>
        <taxon>Pterygota</taxon>
        <taxon>Neoptera</taxon>
        <taxon>Paraneoptera</taxon>
        <taxon>Hemiptera</taxon>
        <taxon>Heteroptera</taxon>
        <taxon>Panheteroptera</taxon>
        <taxon>Pentatomomorpha</taxon>
        <taxon>Pentatomoidea</taxon>
        <taxon>Pentatomidae</taxon>
        <taxon>Pentatominae</taxon>
        <taxon>Nezara</taxon>
    </lineage>
</organism>
<reference evidence="2" key="1">
    <citation type="submission" date="2022-01" db="EMBL/GenBank/DDBJ databases">
        <authorList>
            <person name="King R."/>
        </authorList>
    </citation>
    <scope>NUCLEOTIDE SEQUENCE</scope>
</reference>
<dbReference type="EMBL" id="OV725078">
    <property type="protein sequence ID" value="CAH1393871.1"/>
    <property type="molecule type" value="Genomic_DNA"/>
</dbReference>
<sequence>MSLIPLNENISIPQSSSSISETPPVHKNVPEVASDNFDDSPSSKEEPIVRPSTASTSVEIDDTQGEEKHLTHSSRGADYTPASCESPFYSSTEIYGHPRHGSASNQLQELSVTRCGSLPIAHSF</sequence>
<name>A0A9P0H393_NEZVI</name>
<evidence type="ECO:0000313" key="2">
    <source>
        <dbReference type="EMBL" id="CAH1393871.1"/>
    </source>
</evidence>
<feature type="region of interest" description="Disordered" evidence="1">
    <location>
        <begin position="1"/>
        <end position="83"/>
    </location>
</feature>
<dbReference type="AlphaFoldDB" id="A0A9P0H393"/>